<comment type="caution">
    <text evidence="8">The sequence shown here is derived from an EMBL/GenBank/DDBJ whole genome shotgun (WGS) entry which is preliminary data.</text>
</comment>
<comment type="subcellular location">
    <subcellularLocation>
        <location evidence="1">Cell membrane</location>
        <topology evidence="1">Multi-pass membrane protein</topology>
    </subcellularLocation>
</comment>
<dbReference type="InterPro" id="IPR036458">
    <property type="entry name" value="Na:dicarbo_symporter_sf"/>
</dbReference>
<keyword evidence="6 7" id="KW-0472">Membrane</keyword>
<evidence type="ECO:0000256" key="6">
    <source>
        <dbReference type="ARBA" id="ARBA00023136"/>
    </source>
</evidence>
<keyword evidence="5 7" id="KW-1133">Transmembrane helix</keyword>
<dbReference type="PANTHER" id="PTHR42865">
    <property type="entry name" value="PROTON/GLUTAMATE-ASPARTATE SYMPORTER"/>
    <property type="match status" value="1"/>
</dbReference>
<evidence type="ECO:0000256" key="2">
    <source>
        <dbReference type="ARBA" id="ARBA00022448"/>
    </source>
</evidence>
<keyword evidence="2" id="KW-0813">Transport</keyword>
<name>A0A2N7VN20_9BURK</name>
<dbReference type="PROSITE" id="PS51257">
    <property type="entry name" value="PROKAR_LIPOPROTEIN"/>
    <property type="match status" value="1"/>
</dbReference>
<dbReference type="RefSeq" id="WP_102646530.1">
    <property type="nucleotide sequence ID" value="NZ_PNYA01000014.1"/>
</dbReference>
<dbReference type="Gene3D" id="1.10.3860.10">
    <property type="entry name" value="Sodium:dicarboxylate symporter"/>
    <property type="match status" value="1"/>
</dbReference>
<evidence type="ECO:0000256" key="1">
    <source>
        <dbReference type="ARBA" id="ARBA00004651"/>
    </source>
</evidence>
<organism evidence="8 9">
    <name type="scientific">Trinickia dabaoshanensis</name>
    <dbReference type="NCBI Taxonomy" id="564714"/>
    <lineage>
        <taxon>Bacteria</taxon>
        <taxon>Pseudomonadati</taxon>
        <taxon>Pseudomonadota</taxon>
        <taxon>Betaproteobacteria</taxon>
        <taxon>Burkholderiales</taxon>
        <taxon>Burkholderiaceae</taxon>
        <taxon>Trinickia</taxon>
    </lineage>
</organism>
<evidence type="ECO:0000256" key="3">
    <source>
        <dbReference type="ARBA" id="ARBA00022475"/>
    </source>
</evidence>
<dbReference type="EMBL" id="PNYA01000014">
    <property type="protein sequence ID" value="PMS18568.1"/>
    <property type="molecule type" value="Genomic_DNA"/>
</dbReference>
<dbReference type="InterPro" id="IPR001991">
    <property type="entry name" value="Na-dicarboxylate_symporter"/>
</dbReference>
<evidence type="ECO:0000313" key="9">
    <source>
        <dbReference type="Proteomes" id="UP000235616"/>
    </source>
</evidence>
<dbReference type="Proteomes" id="UP000235616">
    <property type="component" value="Unassembled WGS sequence"/>
</dbReference>
<evidence type="ECO:0000313" key="8">
    <source>
        <dbReference type="EMBL" id="PMS18568.1"/>
    </source>
</evidence>
<feature type="transmembrane region" description="Helical" evidence="7">
    <location>
        <begin position="312"/>
        <end position="335"/>
    </location>
</feature>
<evidence type="ECO:0000256" key="7">
    <source>
        <dbReference type="SAM" id="Phobius"/>
    </source>
</evidence>
<sequence length="473" mass="47709">MNALRQLPNSAPVLLLCIVLGCIAGAFVEPVGAAAYAIGQVYISLVTMAAVPLLVVAMFFGLRQLLALPRPGLRIGTMLMMAIALVALGGAAGTVAGVLTAPGLHLPAAAHAQLGRLILASGGNAGEVSMTLFSQGAAAASDGAFALTDVVPDNFFGALANGRALGILTCTILFGMAFAALSSEQTKVLNGIFESVYRALEALIDYANLLLPVLVFGTAAHLVAHTPREILSAMSGFISVFLVSALGLSCIAVAAIAIRTRVSFGRALTCLRAPMLVSFTSGTATAAIPHTIEAMSAKLGCSRGVAELVVPFGAVFVRAGSALYFALVTSFVANLYAHSLDVADYAMIGAAATLAAFASAGRNGAGGIAAAGIALSLLRLPTEAALVLFVAIDLVCDGPRNLLSLLSTCTVVALVSAGLQAERAPASAQSTTPYGESALVRLAFTRAQLALVAGCAIVAASLIVIMGIGVGAR</sequence>
<feature type="transmembrane region" description="Helical" evidence="7">
    <location>
        <begin position="342"/>
        <end position="361"/>
    </location>
</feature>
<feature type="transmembrane region" description="Helical" evidence="7">
    <location>
        <begin position="203"/>
        <end position="224"/>
    </location>
</feature>
<dbReference type="PRINTS" id="PR00173">
    <property type="entry name" value="EDTRNSPORT"/>
</dbReference>
<proteinExistence type="predicted"/>
<evidence type="ECO:0000256" key="5">
    <source>
        <dbReference type="ARBA" id="ARBA00022989"/>
    </source>
</evidence>
<keyword evidence="3" id="KW-1003">Cell membrane</keyword>
<evidence type="ECO:0000256" key="4">
    <source>
        <dbReference type="ARBA" id="ARBA00022692"/>
    </source>
</evidence>
<accession>A0A2N7VN20</accession>
<protein>
    <submittedName>
        <fullName evidence="8">Sodium:dicarboxylate symporter</fullName>
    </submittedName>
</protein>
<dbReference type="AlphaFoldDB" id="A0A2N7VN20"/>
<keyword evidence="9" id="KW-1185">Reference proteome</keyword>
<feature type="transmembrane region" description="Helical" evidence="7">
    <location>
        <begin position="164"/>
        <end position="182"/>
    </location>
</feature>
<dbReference type="OrthoDB" id="9766690at2"/>
<feature type="transmembrane region" description="Helical" evidence="7">
    <location>
        <begin position="449"/>
        <end position="472"/>
    </location>
</feature>
<dbReference type="GO" id="GO:0015293">
    <property type="term" value="F:symporter activity"/>
    <property type="evidence" value="ECO:0007669"/>
    <property type="project" value="UniProtKB-KW"/>
</dbReference>
<dbReference type="Pfam" id="PF00375">
    <property type="entry name" value="SDF"/>
    <property type="match status" value="1"/>
</dbReference>
<feature type="transmembrane region" description="Helical" evidence="7">
    <location>
        <begin position="230"/>
        <end position="258"/>
    </location>
</feature>
<dbReference type="SUPFAM" id="SSF118215">
    <property type="entry name" value="Proton glutamate symport protein"/>
    <property type="match status" value="1"/>
</dbReference>
<dbReference type="GO" id="GO:0005886">
    <property type="term" value="C:plasma membrane"/>
    <property type="evidence" value="ECO:0007669"/>
    <property type="project" value="UniProtKB-SubCell"/>
</dbReference>
<feature type="transmembrane region" description="Helical" evidence="7">
    <location>
        <begin position="43"/>
        <end position="66"/>
    </location>
</feature>
<feature type="transmembrane region" description="Helical" evidence="7">
    <location>
        <begin position="78"/>
        <end position="99"/>
    </location>
</feature>
<reference evidence="8 9" key="1">
    <citation type="submission" date="2018-01" db="EMBL/GenBank/DDBJ databases">
        <title>Whole genome analyses suggest that Burkholderia sensu lato contains two further novel genera in the rhizoxinica-symbiotica group Mycetohabitans gen. nov., and Trinickia gen. nov.: implications for the evolution of diazotrophy and nodulation in the Burkholderiaceae.</title>
        <authorList>
            <person name="Estrada-de los Santos P."/>
            <person name="Palmer M."/>
            <person name="Chavez-Ramirez B."/>
            <person name="Beukes C."/>
            <person name="Steenkamp E.T."/>
            <person name="Hirsch A.M."/>
            <person name="Manyaka P."/>
            <person name="Maluk M."/>
            <person name="Lafos M."/>
            <person name="Crook M."/>
            <person name="Gross E."/>
            <person name="Simon M.F."/>
            <person name="Bueno dos Reis Junior F."/>
            <person name="Poole P.S."/>
            <person name="Venter S.N."/>
            <person name="James E.K."/>
        </authorList>
    </citation>
    <scope>NUCLEOTIDE SEQUENCE [LARGE SCALE GENOMIC DNA]</scope>
    <source>
        <strain evidence="8 9">GIMN1.004</strain>
    </source>
</reference>
<gene>
    <name evidence="8" type="ORF">C0Z18_16740</name>
</gene>
<keyword evidence="4 7" id="KW-0812">Transmembrane</keyword>
<dbReference type="PANTHER" id="PTHR42865:SF7">
    <property type="entry name" value="PROTON_GLUTAMATE-ASPARTATE SYMPORTER"/>
    <property type="match status" value="1"/>
</dbReference>